<evidence type="ECO:0000313" key="11">
    <source>
        <dbReference type="Proteomes" id="UP000651050"/>
    </source>
</evidence>
<accession>A0A931MFP3</accession>
<evidence type="ECO:0000256" key="2">
    <source>
        <dbReference type="ARBA" id="ARBA00004141"/>
    </source>
</evidence>
<comment type="function">
    <text evidence="1">May be specifically involved in the processing, transport, and/or maturation of the MADH beta-subunit.</text>
</comment>
<name>A0A931MFP3_9BURK</name>
<evidence type="ECO:0000256" key="3">
    <source>
        <dbReference type="ARBA" id="ARBA00004856"/>
    </source>
</evidence>
<dbReference type="Proteomes" id="UP000651050">
    <property type="component" value="Unassembled WGS sequence"/>
</dbReference>
<evidence type="ECO:0000259" key="9">
    <source>
        <dbReference type="Pfam" id="PF07291"/>
    </source>
</evidence>
<dbReference type="AlphaFoldDB" id="A0A931MFP3"/>
<comment type="subcellular location">
    <subcellularLocation>
        <location evidence="2">Membrane</location>
        <topology evidence="2">Multi-pass membrane protein</topology>
    </subcellularLocation>
</comment>
<evidence type="ECO:0000256" key="7">
    <source>
        <dbReference type="ARBA" id="ARBA00023136"/>
    </source>
</evidence>
<keyword evidence="5 8" id="KW-0812">Transmembrane</keyword>
<organism evidence="10 11">
    <name type="scientific">Caenimonas aquaedulcis</name>
    <dbReference type="NCBI Taxonomy" id="2793270"/>
    <lineage>
        <taxon>Bacteria</taxon>
        <taxon>Pseudomonadati</taxon>
        <taxon>Pseudomonadota</taxon>
        <taxon>Betaproteobacteria</taxon>
        <taxon>Burkholderiales</taxon>
        <taxon>Comamonadaceae</taxon>
        <taxon>Caenimonas</taxon>
    </lineage>
</organism>
<dbReference type="PANTHER" id="PTHR36974:SF1">
    <property type="entry name" value="DOXX FAMILY MEMBRANE PROTEIN"/>
    <property type="match status" value="1"/>
</dbReference>
<keyword evidence="7 8" id="KW-0472">Membrane</keyword>
<proteinExistence type="predicted"/>
<dbReference type="InterPro" id="IPR009908">
    <property type="entry name" value="Methylamine_util_MauE"/>
</dbReference>
<evidence type="ECO:0000256" key="4">
    <source>
        <dbReference type="ARBA" id="ARBA00019078"/>
    </source>
</evidence>
<feature type="transmembrane region" description="Helical" evidence="8">
    <location>
        <begin position="106"/>
        <end position="125"/>
    </location>
</feature>
<dbReference type="Pfam" id="PF07291">
    <property type="entry name" value="MauE"/>
    <property type="match status" value="1"/>
</dbReference>
<evidence type="ECO:0000256" key="8">
    <source>
        <dbReference type="SAM" id="Phobius"/>
    </source>
</evidence>
<evidence type="ECO:0000256" key="1">
    <source>
        <dbReference type="ARBA" id="ARBA00003475"/>
    </source>
</evidence>
<feature type="transmembrane region" description="Helical" evidence="8">
    <location>
        <begin position="44"/>
        <end position="61"/>
    </location>
</feature>
<keyword evidence="6 8" id="KW-1133">Transmembrane helix</keyword>
<sequence>METRPATAALVFVFLWFLLGGIAHFAFTEAEMRIVPPWLPEPRLVVWVSGVFELLGALGLLWKPTRRWAAWGLLALTLAVTPANVYMLQHPELFPAVPHWALVLRLPLQVVLLALIAWVAVLSPASSRTPARRGR</sequence>
<reference evidence="10" key="1">
    <citation type="submission" date="2020-11" db="EMBL/GenBank/DDBJ databases">
        <title>Bacterial whole genome sequence for Caenimonas sp. DR4.4.</title>
        <authorList>
            <person name="Le V."/>
            <person name="Ko S.-R."/>
            <person name="Ahn C.-Y."/>
            <person name="Oh H.-M."/>
        </authorList>
    </citation>
    <scope>NUCLEOTIDE SEQUENCE</scope>
    <source>
        <strain evidence="10">DR4.4</strain>
    </source>
</reference>
<dbReference type="PANTHER" id="PTHR36974">
    <property type="entry name" value="MEMBRANE PROTEIN-RELATED"/>
    <property type="match status" value="1"/>
</dbReference>
<evidence type="ECO:0000313" key="10">
    <source>
        <dbReference type="EMBL" id="MBG9386660.1"/>
    </source>
</evidence>
<evidence type="ECO:0000256" key="6">
    <source>
        <dbReference type="ARBA" id="ARBA00022989"/>
    </source>
</evidence>
<comment type="pathway">
    <text evidence="3">One-carbon metabolism; methylamine degradation.</text>
</comment>
<comment type="caution">
    <text evidence="10">The sequence shown here is derived from an EMBL/GenBank/DDBJ whole genome shotgun (WGS) entry which is preliminary data.</text>
</comment>
<feature type="transmembrane region" description="Helical" evidence="8">
    <location>
        <begin position="68"/>
        <end position="86"/>
    </location>
</feature>
<dbReference type="EMBL" id="JADWYS010000001">
    <property type="protein sequence ID" value="MBG9386660.1"/>
    <property type="molecule type" value="Genomic_DNA"/>
</dbReference>
<protein>
    <recommendedName>
        <fullName evidence="4">Methylamine utilization protein MauE</fullName>
    </recommendedName>
</protein>
<evidence type="ECO:0000256" key="5">
    <source>
        <dbReference type="ARBA" id="ARBA00022692"/>
    </source>
</evidence>
<keyword evidence="11" id="KW-1185">Reference proteome</keyword>
<feature type="domain" description="Methylamine utilisation protein MauE" evidence="9">
    <location>
        <begin position="8"/>
        <end position="89"/>
    </location>
</feature>
<gene>
    <name evidence="10" type="ORF">I5803_01365</name>
</gene>